<reference evidence="2" key="1">
    <citation type="submission" date="2021-10" db="EMBL/GenBank/DDBJ databases">
        <title>Tropical sea cucumber genome reveals ecological adaptation and Cuvierian tubules defense mechanism.</title>
        <authorList>
            <person name="Chen T."/>
        </authorList>
    </citation>
    <scope>NUCLEOTIDE SEQUENCE</scope>
    <source>
        <strain evidence="2">Nanhai2018</strain>
        <tissue evidence="2">Muscle</tissue>
    </source>
</reference>
<dbReference type="InterPro" id="IPR041588">
    <property type="entry name" value="Integrase_H2C2"/>
</dbReference>
<dbReference type="AlphaFoldDB" id="A0A9Q1GYH5"/>
<organism evidence="2 3">
    <name type="scientific">Holothuria leucospilota</name>
    <name type="common">Black long sea cucumber</name>
    <name type="synonym">Mertensiothuria leucospilota</name>
    <dbReference type="NCBI Taxonomy" id="206669"/>
    <lineage>
        <taxon>Eukaryota</taxon>
        <taxon>Metazoa</taxon>
        <taxon>Echinodermata</taxon>
        <taxon>Eleutherozoa</taxon>
        <taxon>Echinozoa</taxon>
        <taxon>Holothuroidea</taxon>
        <taxon>Aspidochirotacea</taxon>
        <taxon>Aspidochirotida</taxon>
        <taxon>Holothuriidae</taxon>
        <taxon>Holothuria</taxon>
    </lineage>
</organism>
<dbReference type="Gene3D" id="1.10.340.70">
    <property type="match status" value="1"/>
</dbReference>
<dbReference type="Pfam" id="PF17921">
    <property type="entry name" value="Integrase_H2C2"/>
    <property type="match status" value="1"/>
</dbReference>
<dbReference type="PANTHER" id="PTHR37984">
    <property type="entry name" value="PROTEIN CBG26694"/>
    <property type="match status" value="1"/>
</dbReference>
<dbReference type="PANTHER" id="PTHR37984:SF9">
    <property type="entry name" value="INTEGRASE CATALYTIC DOMAIN-CONTAINING PROTEIN"/>
    <property type="match status" value="1"/>
</dbReference>
<sequence length="90" mass="10082">MRGSRIIIPSCLRLELFDSIHKGHQGIGKCRERAKQYVWWPGLATQIADLVYKCSTCSHGSREIREPLISGGGGISITPLAGYWHRSLLF</sequence>
<dbReference type="Proteomes" id="UP001152320">
    <property type="component" value="Chromosome 15"/>
</dbReference>
<dbReference type="OrthoDB" id="2286242at2759"/>
<gene>
    <name evidence="2" type="ORF">HOLleu_29680</name>
</gene>
<accession>A0A9Q1GYH5</accession>
<comment type="caution">
    <text evidence="2">The sequence shown here is derived from an EMBL/GenBank/DDBJ whole genome shotgun (WGS) entry which is preliminary data.</text>
</comment>
<feature type="domain" description="Integrase zinc-binding" evidence="1">
    <location>
        <begin position="8"/>
        <end position="58"/>
    </location>
</feature>
<dbReference type="InterPro" id="IPR050951">
    <property type="entry name" value="Retrovirus_Pol_polyprotein"/>
</dbReference>
<name>A0A9Q1GYH5_HOLLE</name>
<dbReference type="EMBL" id="JAIZAY010000015">
    <property type="protein sequence ID" value="KAJ8027673.1"/>
    <property type="molecule type" value="Genomic_DNA"/>
</dbReference>
<keyword evidence="3" id="KW-1185">Reference proteome</keyword>
<protein>
    <recommendedName>
        <fullName evidence="1">Integrase zinc-binding domain-containing protein</fullName>
    </recommendedName>
</protein>
<evidence type="ECO:0000313" key="3">
    <source>
        <dbReference type="Proteomes" id="UP001152320"/>
    </source>
</evidence>
<proteinExistence type="predicted"/>
<evidence type="ECO:0000313" key="2">
    <source>
        <dbReference type="EMBL" id="KAJ8027673.1"/>
    </source>
</evidence>
<evidence type="ECO:0000259" key="1">
    <source>
        <dbReference type="Pfam" id="PF17921"/>
    </source>
</evidence>